<dbReference type="OrthoDB" id="826539at2"/>
<keyword evidence="3" id="KW-1185">Reference proteome</keyword>
<proteinExistence type="predicted"/>
<feature type="region of interest" description="Disordered" evidence="1">
    <location>
        <begin position="66"/>
        <end position="86"/>
    </location>
</feature>
<accession>A0A316FW71</accession>
<comment type="caution">
    <text evidence="2">The sequence shown here is derived from an EMBL/GenBank/DDBJ whole genome shotgun (WGS) entry which is preliminary data.</text>
</comment>
<evidence type="ECO:0000313" key="3">
    <source>
        <dbReference type="Proteomes" id="UP000245790"/>
    </source>
</evidence>
<reference evidence="2 3" key="1">
    <citation type="submission" date="2018-05" db="EMBL/GenBank/DDBJ databases">
        <title>Genomic Encyclopedia of Type Strains, Phase IV (KMG-IV): sequencing the most valuable type-strain genomes for metagenomic binning, comparative biology and taxonomic classification.</title>
        <authorList>
            <person name="Goeker M."/>
        </authorList>
    </citation>
    <scope>NUCLEOTIDE SEQUENCE [LARGE SCALE GENOMIC DNA]</scope>
    <source>
        <strain evidence="2 3">DSM 25350</strain>
    </source>
</reference>
<dbReference type="AlphaFoldDB" id="A0A316FW71"/>
<dbReference type="InterPro" id="IPR024997">
    <property type="entry name" value="DUF3892"/>
</dbReference>
<protein>
    <submittedName>
        <fullName evidence="2">Uncharacterized protein DUF3892</fullName>
    </submittedName>
</protein>
<sequence>MADRAVTSTGKDRDGDILSLCNTGHLWSPRSKSDAIYDIENGIHSYYVPWQSGRTEIHVVEGSNGKYLRTDRDNTSKNNLDDLPNC</sequence>
<name>A0A316FW71_9GAMM</name>
<evidence type="ECO:0000256" key="1">
    <source>
        <dbReference type="SAM" id="MobiDB-lite"/>
    </source>
</evidence>
<dbReference type="RefSeq" id="WP_109762808.1">
    <property type="nucleotide sequence ID" value="NZ_QGGU01000004.1"/>
</dbReference>
<gene>
    <name evidence="2" type="ORF">C8D97_10437</name>
</gene>
<dbReference type="EMBL" id="QGGU01000004">
    <property type="protein sequence ID" value="PWK52819.1"/>
    <property type="molecule type" value="Genomic_DNA"/>
</dbReference>
<organism evidence="2 3">
    <name type="scientific">Pleionea mediterranea</name>
    <dbReference type="NCBI Taxonomy" id="523701"/>
    <lineage>
        <taxon>Bacteria</taxon>
        <taxon>Pseudomonadati</taxon>
        <taxon>Pseudomonadota</taxon>
        <taxon>Gammaproteobacteria</taxon>
        <taxon>Oceanospirillales</taxon>
        <taxon>Pleioneaceae</taxon>
        <taxon>Pleionea</taxon>
    </lineage>
</organism>
<dbReference type="Pfam" id="PF13031">
    <property type="entry name" value="DUF3892"/>
    <property type="match status" value="1"/>
</dbReference>
<evidence type="ECO:0000313" key="2">
    <source>
        <dbReference type="EMBL" id="PWK52819.1"/>
    </source>
</evidence>
<dbReference type="Proteomes" id="UP000245790">
    <property type="component" value="Unassembled WGS sequence"/>
</dbReference>